<gene>
    <name evidence="1" type="ORF">HZH66_012046</name>
</gene>
<evidence type="ECO:0000313" key="2">
    <source>
        <dbReference type="Proteomes" id="UP000614350"/>
    </source>
</evidence>
<protein>
    <submittedName>
        <fullName evidence="1">Uncharacterized protein</fullName>
    </submittedName>
</protein>
<keyword evidence="2" id="KW-1185">Reference proteome</keyword>
<sequence length="171" mass="20142">MTVKVKFEEKQFDMKNGEKLADLVVEIFRRSRIRNSDYSGHRLNATIETRDNVWHKGEKRCPIFVKRYLRHGYRKGDLRVEKYVVYHRIISRNDVFAIQGCRKSVPNYPFSLVVVNDNIFREKIRDLHREESLEEKIFGVADIEKKDGRDIEAHAKFSLEGPTGSSFPALR</sequence>
<comment type="caution">
    <text evidence="1">The sequence shown here is derived from an EMBL/GenBank/DDBJ whole genome shotgun (WGS) entry which is preliminary data.</text>
</comment>
<organism evidence="1 2">
    <name type="scientific">Vespula vulgaris</name>
    <name type="common">Yellow jacket</name>
    <name type="synonym">Wasp</name>
    <dbReference type="NCBI Taxonomy" id="7454"/>
    <lineage>
        <taxon>Eukaryota</taxon>
        <taxon>Metazoa</taxon>
        <taxon>Ecdysozoa</taxon>
        <taxon>Arthropoda</taxon>
        <taxon>Hexapoda</taxon>
        <taxon>Insecta</taxon>
        <taxon>Pterygota</taxon>
        <taxon>Neoptera</taxon>
        <taxon>Endopterygota</taxon>
        <taxon>Hymenoptera</taxon>
        <taxon>Apocrita</taxon>
        <taxon>Aculeata</taxon>
        <taxon>Vespoidea</taxon>
        <taxon>Vespidae</taxon>
        <taxon>Vespinae</taxon>
        <taxon>Vespula</taxon>
    </lineage>
</organism>
<dbReference type="AlphaFoldDB" id="A0A834MTS9"/>
<evidence type="ECO:0000313" key="1">
    <source>
        <dbReference type="EMBL" id="KAF7384960.1"/>
    </source>
</evidence>
<dbReference type="Proteomes" id="UP000614350">
    <property type="component" value="Unassembled WGS sequence"/>
</dbReference>
<accession>A0A834MTS9</accession>
<proteinExistence type="predicted"/>
<reference evidence="1" key="1">
    <citation type="journal article" date="2020" name="G3 (Bethesda)">
        <title>High-Quality Assemblies for Three Invasive Social Wasps from the &lt;i&gt;Vespula&lt;/i&gt; Genus.</title>
        <authorList>
            <person name="Harrop T.W.R."/>
            <person name="Guhlin J."/>
            <person name="McLaughlin G.M."/>
            <person name="Permina E."/>
            <person name="Stockwell P."/>
            <person name="Gilligan J."/>
            <person name="Le Lec M.F."/>
            <person name="Gruber M.A.M."/>
            <person name="Quinn O."/>
            <person name="Lovegrove M."/>
            <person name="Duncan E.J."/>
            <person name="Remnant E.J."/>
            <person name="Van Eeckhoven J."/>
            <person name="Graham B."/>
            <person name="Knapp R.A."/>
            <person name="Langford K.W."/>
            <person name="Kronenberg Z."/>
            <person name="Press M.O."/>
            <person name="Eacker S.M."/>
            <person name="Wilson-Rankin E.E."/>
            <person name="Purcell J."/>
            <person name="Lester P.J."/>
            <person name="Dearden P.K."/>
        </authorList>
    </citation>
    <scope>NUCLEOTIDE SEQUENCE</scope>
    <source>
        <strain evidence="1">Marl-1</strain>
    </source>
</reference>
<name>A0A834MTS9_VESVU</name>
<dbReference type="EMBL" id="JACSEA010000015">
    <property type="protein sequence ID" value="KAF7384960.1"/>
    <property type="molecule type" value="Genomic_DNA"/>
</dbReference>